<evidence type="ECO:0000256" key="1">
    <source>
        <dbReference type="SAM" id="Phobius"/>
    </source>
</evidence>
<feature type="transmembrane region" description="Helical" evidence="1">
    <location>
        <begin position="7"/>
        <end position="26"/>
    </location>
</feature>
<sequence>MTSKNKGFSWWILFFPAIFVTVFVAFRASEKNIATNADGEPAIAEITRAPDGSCVGVKGSACYALHLPCILPRKSPSPPSST</sequence>
<organism evidence="2 3">
    <name type="scientific">Chondromyces crocatus</name>
    <dbReference type="NCBI Taxonomy" id="52"/>
    <lineage>
        <taxon>Bacteria</taxon>
        <taxon>Pseudomonadati</taxon>
        <taxon>Myxococcota</taxon>
        <taxon>Polyangia</taxon>
        <taxon>Polyangiales</taxon>
        <taxon>Polyangiaceae</taxon>
        <taxon>Chondromyces</taxon>
    </lineage>
</organism>
<keyword evidence="1" id="KW-0472">Membrane</keyword>
<dbReference type="EMBL" id="CP012159">
    <property type="protein sequence ID" value="AKT38192.1"/>
    <property type="molecule type" value="Genomic_DNA"/>
</dbReference>
<name>A0A0K1EBY8_CHOCO</name>
<keyword evidence="1" id="KW-0812">Transmembrane</keyword>
<proteinExistence type="predicted"/>
<reference evidence="2 3" key="1">
    <citation type="submission" date="2015-07" db="EMBL/GenBank/DDBJ databases">
        <title>Genome analysis of myxobacterium Chondromyces crocatus Cm c5 reveals a high potential for natural compound synthesis and the genetic basis for the loss of fruiting body formation.</title>
        <authorList>
            <person name="Zaburannyi N."/>
            <person name="Bunk B."/>
            <person name="Maier J."/>
            <person name="Overmann J."/>
            <person name="Mueller R."/>
        </authorList>
    </citation>
    <scope>NUCLEOTIDE SEQUENCE [LARGE SCALE GENOMIC DNA]</scope>
    <source>
        <strain evidence="2 3">Cm c5</strain>
    </source>
</reference>
<evidence type="ECO:0000313" key="3">
    <source>
        <dbReference type="Proteomes" id="UP000067626"/>
    </source>
</evidence>
<keyword evidence="3" id="KW-1185">Reference proteome</keyword>
<gene>
    <name evidence="2" type="ORF">CMC5_023350</name>
</gene>
<dbReference type="Proteomes" id="UP000067626">
    <property type="component" value="Chromosome"/>
</dbReference>
<protein>
    <submittedName>
        <fullName evidence="2">Uncharacterized protein</fullName>
    </submittedName>
</protein>
<dbReference type="KEGG" id="ccro:CMC5_023350"/>
<dbReference type="AlphaFoldDB" id="A0A0K1EBY8"/>
<keyword evidence="1" id="KW-1133">Transmembrane helix</keyword>
<accession>A0A0K1EBY8</accession>
<evidence type="ECO:0000313" key="2">
    <source>
        <dbReference type="EMBL" id="AKT38192.1"/>
    </source>
</evidence>